<dbReference type="InterPro" id="IPR011053">
    <property type="entry name" value="Single_hybrid_motif"/>
</dbReference>
<dbReference type="EMBL" id="JBHSGW010000009">
    <property type="protein sequence ID" value="MFC4739821.1"/>
    <property type="molecule type" value="Genomic_DNA"/>
</dbReference>
<evidence type="ECO:0000313" key="11">
    <source>
        <dbReference type="EMBL" id="MFC4739821.1"/>
    </source>
</evidence>
<evidence type="ECO:0000313" key="12">
    <source>
        <dbReference type="Proteomes" id="UP001595885"/>
    </source>
</evidence>
<keyword evidence="8 9" id="KW-0092">Biotin</keyword>
<dbReference type="Proteomes" id="UP001595885">
    <property type="component" value="Unassembled WGS sequence"/>
</dbReference>
<keyword evidence="11" id="KW-0436">Ligase</keyword>
<comment type="caution">
    <text evidence="11">The sequence shown here is derived from an EMBL/GenBank/DDBJ whole genome shotgun (WGS) entry which is preliminary data.</text>
</comment>
<dbReference type="Gene3D" id="2.40.50.100">
    <property type="match status" value="1"/>
</dbReference>
<dbReference type="SUPFAM" id="SSF51230">
    <property type="entry name" value="Single hybrid motif"/>
    <property type="match status" value="1"/>
</dbReference>
<evidence type="ECO:0000256" key="3">
    <source>
        <dbReference type="ARBA" id="ARBA00017562"/>
    </source>
</evidence>
<dbReference type="RefSeq" id="WP_379739990.1">
    <property type="nucleotide sequence ID" value="NZ_JBHSGW010000009.1"/>
</dbReference>
<keyword evidence="4 9" id="KW-0444">Lipid biosynthesis</keyword>
<dbReference type="InterPro" id="IPR001882">
    <property type="entry name" value="Biotin_BS"/>
</dbReference>
<protein>
    <recommendedName>
        <fullName evidence="3 9">Biotin carboxyl carrier protein of acetyl-CoA carboxylase</fullName>
    </recommendedName>
</protein>
<dbReference type="NCBIfam" id="NF005457">
    <property type="entry name" value="PRK07051.1"/>
    <property type="match status" value="1"/>
</dbReference>
<keyword evidence="5 9" id="KW-0276">Fatty acid metabolism</keyword>
<dbReference type="CDD" id="cd06850">
    <property type="entry name" value="biotinyl_domain"/>
    <property type="match status" value="1"/>
</dbReference>
<dbReference type="PANTHER" id="PTHR45266">
    <property type="entry name" value="OXALOACETATE DECARBOXYLASE ALPHA CHAIN"/>
    <property type="match status" value="1"/>
</dbReference>
<comment type="pathway">
    <text evidence="2 9">Lipid metabolism; fatty acid biosynthesis.</text>
</comment>
<sequence length="159" mass="17241">MDIREIQNLIKFVSKSGATEVKLEMDDFKITIKTTPEGAESTTTYVQQMPVSQALPQAQAAQPTTPAAPVAAVEVNDDAKYITIKSPIIGTLYRKPAPDKPVFVEVGSTISKGDVVCVIEAMKLFNEIESEVSGKIVKILVDDSSPVEFDQPLFLVDPS</sequence>
<dbReference type="PRINTS" id="PR01071">
    <property type="entry name" value="ACOABIOTINCC"/>
</dbReference>
<dbReference type="InterPro" id="IPR001249">
    <property type="entry name" value="AcCoA_biotinCC"/>
</dbReference>
<evidence type="ECO:0000256" key="6">
    <source>
        <dbReference type="ARBA" id="ARBA00023098"/>
    </source>
</evidence>
<accession>A0ABV9P3P4</accession>
<keyword evidence="6 9" id="KW-0443">Lipid metabolism</keyword>
<evidence type="ECO:0000256" key="1">
    <source>
        <dbReference type="ARBA" id="ARBA00003761"/>
    </source>
</evidence>
<dbReference type="NCBIfam" id="TIGR00531">
    <property type="entry name" value="BCCP"/>
    <property type="match status" value="1"/>
</dbReference>
<dbReference type="Pfam" id="PF00364">
    <property type="entry name" value="Biotin_lipoyl"/>
    <property type="match status" value="1"/>
</dbReference>
<dbReference type="InterPro" id="IPR000089">
    <property type="entry name" value="Biotin_lipoyl"/>
</dbReference>
<dbReference type="PROSITE" id="PS00188">
    <property type="entry name" value="BIOTIN"/>
    <property type="match status" value="1"/>
</dbReference>
<dbReference type="PANTHER" id="PTHR45266:SF3">
    <property type="entry name" value="OXALOACETATE DECARBOXYLASE ALPHA CHAIN"/>
    <property type="match status" value="1"/>
</dbReference>
<comment type="function">
    <text evidence="1 9">This protein is a component of the acetyl coenzyme A carboxylase complex; first, biotin carboxylase catalyzes the carboxylation of the carrier protein and then the transcarboxylase transfers the carboxyl group to form malonyl-CoA.</text>
</comment>
<reference evidence="12" key="1">
    <citation type="journal article" date="2019" name="Int. J. Syst. Evol. Microbiol.">
        <title>The Global Catalogue of Microorganisms (GCM) 10K type strain sequencing project: providing services to taxonomists for standard genome sequencing and annotation.</title>
        <authorList>
            <consortium name="The Broad Institute Genomics Platform"/>
            <consortium name="The Broad Institute Genome Sequencing Center for Infectious Disease"/>
            <person name="Wu L."/>
            <person name="Ma J."/>
        </authorList>
    </citation>
    <scope>NUCLEOTIDE SEQUENCE [LARGE SCALE GENOMIC DNA]</scope>
    <source>
        <strain evidence="12">CCUG 50349</strain>
    </source>
</reference>
<dbReference type="PROSITE" id="PS50968">
    <property type="entry name" value="BIOTINYL_LIPOYL"/>
    <property type="match status" value="1"/>
</dbReference>
<keyword evidence="12" id="KW-1185">Reference proteome</keyword>
<organism evidence="11 12">
    <name type="scientific">Flavobacterium ponti</name>
    <dbReference type="NCBI Taxonomy" id="665133"/>
    <lineage>
        <taxon>Bacteria</taxon>
        <taxon>Pseudomonadati</taxon>
        <taxon>Bacteroidota</taxon>
        <taxon>Flavobacteriia</taxon>
        <taxon>Flavobacteriales</taxon>
        <taxon>Flavobacteriaceae</taxon>
        <taxon>Flavobacterium</taxon>
    </lineage>
</organism>
<dbReference type="InterPro" id="IPR050709">
    <property type="entry name" value="Biotin_Carboxyl_Carrier/Decarb"/>
</dbReference>
<evidence type="ECO:0000256" key="7">
    <source>
        <dbReference type="ARBA" id="ARBA00023160"/>
    </source>
</evidence>
<name>A0ABV9P3P4_9FLAO</name>
<proteinExistence type="predicted"/>
<keyword evidence="7 9" id="KW-0275">Fatty acid biosynthesis</keyword>
<evidence type="ECO:0000256" key="8">
    <source>
        <dbReference type="ARBA" id="ARBA00023267"/>
    </source>
</evidence>
<evidence type="ECO:0000256" key="4">
    <source>
        <dbReference type="ARBA" id="ARBA00022516"/>
    </source>
</evidence>
<gene>
    <name evidence="11" type="primary">accB</name>
    <name evidence="11" type="ORF">ACFO3U_07430</name>
</gene>
<feature type="domain" description="Lipoyl-binding" evidence="10">
    <location>
        <begin position="81"/>
        <end position="157"/>
    </location>
</feature>
<dbReference type="GO" id="GO:0003989">
    <property type="term" value="F:acetyl-CoA carboxylase activity"/>
    <property type="evidence" value="ECO:0007669"/>
    <property type="project" value="UniProtKB-EC"/>
</dbReference>
<evidence type="ECO:0000256" key="5">
    <source>
        <dbReference type="ARBA" id="ARBA00022832"/>
    </source>
</evidence>
<evidence type="ECO:0000256" key="9">
    <source>
        <dbReference type="RuleBase" id="RU364072"/>
    </source>
</evidence>
<evidence type="ECO:0000256" key="2">
    <source>
        <dbReference type="ARBA" id="ARBA00005194"/>
    </source>
</evidence>
<evidence type="ECO:0000259" key="10">
    <source>
        <dbReference type="PROSITE" id="PS50968"/>
    </source>
</evidence>